<dbReference type="GO" id="GO:0005886">
    <property type="term" value="C:plasma membrane"/>
    <property type="evidence" value="ECO:0007669"/>
    <property type="project" value="TreeGrafter"/>
</dbReference>
<feature type="transmembrane region" description="Helical" evidence="1">
    <location>
        <begin position="95"/>
        <end position="118"/>
    </location>
</feature>
<feature type="transmembrane region" description="Helical" evidence="1">
    <location>
        <begin position="319"/>
        <end position="340"/>
    </location>
</feature>
<dbReference type="EMBL" id="QAXS01000021">
    <property type="protein sequence ID" value="PTV97938.1"/>
    <property type="molecule type" value="Genomic_DNA"/>
</dbReference>
<dbReference type="OrthoDB" id="9764596at2"/>
<keyword evidence="1" id="KW-0812">Transmembrane</keyword>
<feature type="transmembrane region" description="Helical" evidence="1">
    <location>
        <begin position="289"/>
        <end position="307"/>
    </location>
</feature>
<dbReference type="PANTHER" id="PTHR11328">
    <property type="entry name" value="MAJOR FACILITATOR SUPERFAMILY DOMAIN-CONTAINING PROTEIN"/>
    <property type="match status" value="1"/>
</dbReference>
<feature type="transmembrane region" description="Helical" evidence="1">
    <location>
        <begin position="346"/>
        <end position="368"/>
    </location>
</feature>
<feature type="transmembrane region" description="Helical" evidence="1">
    <location>
        <begin position="161"/>
        <end position="180"/>
    </location>
</feature>
<feature type="transmembrane region" description="Helical" evidence="1">
    <location>
        <begin position="124"/>
        <end position="140"/>
    </location>
</feature>
<dbReference type="InterPro" id="IPR036259">
    <property type="entry name" value="MFS_trans_sf"/>
</dbReference>
<feature type="transmembrane region" description="Helical" evidence="1">
    <location>
        <begin position="409"/>
        <end position="430"/>
    </location>
</feature>
<evidence type="ECO:0000313" key="4">
    <source>
        <dbReference type="Proteomes" id="UP000244089"/>
    </source>
</evidence>
<keyword evidence="1" id="KW-0472">Membrane</keyword>
<comment type="caution">
    <text evidence="2">The sequence shown here is derived from an EMBL/GenBank/DDBJ whole genome shotgun (WGS) entry which is preliminary data.</text>
</comment>
<dbReference type="EMBL" id="SNXX01000008">
    <property type="protein sequence ID" value="TDP95980.1"/>
    <property type="molecule type" value="Genomic_DNA"/>
</dbReference>
<feature type="transmembrane region" description="Helical" evidence="1">
    <location>
        <begin position="200"/>
        <end position="220"/>
    </location>
</feature>
<dbReference type="GO" id="GO:0008643">
    <property type="term" value="P:carbohydrate transport"/>
    <property type="evidence" value="ECO:0007669"/>
    <property type="project" value="InterPro"/>
</dbReference>
<dbReference type="RefSeq" id="WP_108140962.1">
    <property type="nucleotide sequence ID" value="NZ_JBQPXQ010000009.1"/>
</dbReference>
<sequence length="489" mass="53826">MNTGRLETAVEPEGKFEYTKAKTWEIAAFAANNSATNVFLFLMMYVAYYASGIVGLGTVLVSNVIAGSRFFDGITDPIIGLLIDKTDGKFGKFRLFMIVGYSIMSISVLTMFFTTHLVPEAFSLIYWALLYVIYIIGYTFQTACTKSGQSALTNDPDQRPLFSLFDISYTSLLFSGAAVYVSNYLVPKHGGFTETLFYEFGITIIIFSGILTALAVAGIWSHDRTEFFGSGGQNKKIGFKEMFGILKGNRPLQMLVVAASTDKLGQSISGNSIVMVMLFGIIIGDYGMYGKMAMLTLIPSLIIVYFGTKLARKSGTKKAYVVATWLCIILFSGMFFLLWLGDASQISLSNFNLMTISFLALYIIGYGVRTVSGGLVIPMIPDVTDYETYKNDRYAPGVIGTLFSFVDKLISSLAQSVVGLAVAAIGFTEVFPDINTPYSDDIFMVTMFLFVGTLLAAWIASLIAMKFYELDDKRMVEIQEAIEKSRQSA</sequence>
<dbReference type="GO" id="GO:0015293">
    <property type="term" value="F:symporter activity"/>
    <property type="evidence" value="ECO:0007669"/>
    <property type="project" value="InterPro"/>
</dbReference>
<dbReference type="Pfam" id="PF13347">
    <property type="entry name" value="MFS_2"/>
    <property type="match status" value="1"/>
</dbReference>
<gene>
    <name evidence="3" type="ORF">C7957_10867</name>
    <name evidence="2" type="ORF">C8C76_12142</name>
</gene>
<organism evidence="2 4">
    <name type="scientific">Halanaerobium saccharolyticum</name>
    <dbReference type="NCBI Taxonomy" id="43595"/>
    <lineage>
        <taxon>Bacteria</taxon>
        <taxon>Bacillati</taxon>
        <taxon>Bacillota</taxon>
        <taxon>Clostridia</taxon>
        <taxon>Halanaerobiales</taxon>
        <taxon>Halanaerobiaceae</taxon>
        <taxon>Halanaerobium</taxon>
    </lineage>
</organism>
<dbReference type="InterPro" id="IPR039672">
    <property type="entry name" value="MFS_2"/>
</dbReference>
<protein>
    <submittedName>
        <fullName evidence="2">Na+/melibiose symporter-like transporter</fullName>
    </submittedName>
</protein>
<dbReference type="SUPFAM" id="SSF103473">
    <property type="entry name" value="MFS general substrate transporter"/>
    <property type="match status" value="1"/>
</dbReference>
<evidence type="ECO:0000313" key="3">
    <source>
        <dbReference type="EMBL" id="TDP95980.1"/>
    </source>
</evidence>
<evidence type="ECO:0000313" key="2">
    <source>
        <dbReference type="EMBL" id="PTV97938.1"/>
    </source>
</evidence>
<dbReference type="Proteomes" id="UP000295176">
    <property type="component" value="Unassembled WGS sequence"/>
</dbReference>
<name>A0A2T5RIB9_9FIRM</name>
<accession>A0A2T5RIB9</accession>
<feature type="transmembrane region" description="Helical" evidence="1">
    <location>
        <begin position="38"/>
        <end position="61"/>
    </location>
</feature>
<proteinExistence type="predicted"/>
<dbReference type="PANTHER" id="PTHR11328:SF24">
    <property type="entry name" value="MAJOR FACILITATOR SUPERFAMILY (MFS) PROFILE DOMAIN-CONTAINING PROTEIN"/>
    <property type="match status" value="1"/>
</dbReference>
<reference evidence="2 4" key="1">
    <citation type="submission" date="2018-04" db="EMBL/GenBank/DDBJ databases">
        <title>Subsurface microbial communities from deep shales in Ohio and West Virginia, USA.</title>
        <authorList>
            <person name="Wrighton K."/>
        </authorList>
    </citation>
    <scope>NUCLEOTIDE SEQUENCE [LARGE SCALE GENOMIC DNA]</scope>
    <source>
        <strain evidence="3 5">MSL 7</strain>
        <strain evidence="2 4">WC1</strain>
    </source>
</reference>
<evidence type="ECO:0000313" key="5">
    <source>
        <dbReference type="Proteomes" id="UP000295176"/>
    </source>
</evidence>
<keyword evidence="1" id="KW-1133">Transmembrane helix</keyword>
<dbReference type="Proteomes" id="UP000244089">
    <property type="component" value="Unassembled WGS sequence"/>
</dbReference>
<evidence type="ECO:0000256" key="1">
    <source>
        <dbReference type="SAM" id="Phobius"/>
    </source>
</evidence>
<feature type="transmembrane region" description="Helical" evidence="1">
    <location>
        <begin position="442"/>
        <end position="465"/>
    </location>
</feature>
<dbReference type="AlphaFoldDB" id="A0A2T5RIB9"/>